<feature type="region of interest" description="Disordered" evidence="1">
    <location>
        <begin position="1"/>
        <end position="42"/>
    </location>
</feature>
<organism evidence="2 3">
    <name type="scientific">Colletotrichum higginsianum (strain IMI 349063)</name>
    <name type="common">Crucifer anthracnose fungus</name>
    <dbReference type="NCBI Taxonomy" id="759273"/>
    <lineage>
        <taxon>Eukaryota</taxon>
        <taxon>Fungi</taxon>
        <taxon>Dikarya</taxon>
        <taxon>Ascomycota</taxon>
        <taxon>Pezizomycotina</taxon>
        <taxon>Sordariomycetes</taxon>
        <taxon>Hypocreomycetidae</taxon>
        <taxon>Glomerellales</taxon>
        <taxon>Glomerellaceae</taxon>
        <taxon>Colletotrichum</taxon>
        <taxon>Colletotrichum destructivum species complex</taxon>
    </lineage>
</organism>
<comment type="caution">
    <text evidence="2">The sequence shown here is derived from an EMBL/GenBank/DDBJ whole genome shotgun (WGS) entry which is preliminary data.</text>
</comment>
<proteinExistence type="predicted"/>
<dbReference type="EMBL" id="LTAN01000002">
    <property type="protein sequence ID" value="OBR13750.1"/>
    <property type="molecule type" value="Genomic_DNA"/>
</dbReference>
<protein>
    <submittedName>
        <fullName evidence="2">Uncharacterized protein</fullName>
    </submittedName>
</protein>
<dbReference type="GeneID" id="28861558"/>
<evidence type="ECO:0000313" key="2">
    <source>
        <dbReference type="EMBL" id="OBR13750.1"/>
    </source>
</evidence>
<gene>
    <name evidence="2" type="ORF">CH63R_02476</name>
</gene>
<feature type="compositionally biased region" description="Basic and acidic residues" evidence="1">
    <location>
        <begin position="21"/>
        <end position="30"/>
    </location>
</feature>
<evidence type="ECO:0000256" key="1">
    <source>
        <dbReference type="SAM" id="MobiDB-lite"/>
    </source>
</evidence>
<evidence type="ECO:0000313" key="3">
    <source>
        <dbReference type="Proteomes" id="UP000092177"/>
    </source>
</evidence>
<sequence>MGGLGHARQPVYRLSNPRWGSEAKEEKASGDTRAPSRNHGDNIAAGMYRVTSLKVGSDALWGAGSRARDVAAD</sequence>
<dbReference type="AlphaFoldDB" id="A0A1B7YNY4"/>
<dbReference type="KEGG" id="chig:CH63R_02476"/>
<accession>A0A1B7YNY4</accession>
<dbReference type="RefSeq" id="XP_018162267.1">
    <property type="nucleotide sequence ID" value="XM_018297451.1"/>
</dbReference>
<keyword evidence="3" id="KW-1185">Reference proteome</keyword>
<reference evidence="3" key="1">
    <citation type="journal article" date="2017" name="BMC Genomics">
        <title>Gapless genome assembly of Colletotrichum higginsianum reveals chromosome structure and association of transposable elements with secondary metabolite gene clusters.</title>
        <authorList>
            <person name="Dallery J.-F."/>
            <person name="Lapalu N."/>
            <person name="Zampounis A."/>
            <person name="Pigne S."/>
            <person name="Luyten I."/>
            <person name="Amselem J."/>
            <person name="Wittenberg A.H.J."/>
            <person name="Zhou S."/>
            <person name="de Queiroz M.V."/>
            <person name="Robin G.P."/>
            <person name="Auger A."/>
            <person name="Hainaut M."/>
            <person name="Henrissat B."/>
            <person name="Kim K.-T."/>
            <person name="Lee Y.-H."/>
            <person name="Lespinet O."/>
            <person name="Schwartz D.C."/>
            <person name="Thon M.R."/>
            <person name="O'Connell R.J."/>
        </authorList>
    </citation>
    <scope>NUCLEOTIDE SEQUENCE [LARGE SCALE GENOMIC DNA]</scope>
    <source>
        <strain evidence="3">IMI 349063</strain>
    </source>
</reference>
<dbReference type="Proteomes" id="UP000092177">
    <property type="component" value="Chromosome 2"/>
</dbReference>
<name>A0A1B7YNY4_COLHI</name>
<dbReference type="VEuPathDB" id="FungiDB:CH63R_02476"/>